<reference evidence="8 9" key="1">
    <citation type="submission" date="2024-11" db="EMBL/GenBank/DDBJ databases">
        <title>Chromosome-level genome assembly of the freshwater bivalve Anodonta woodiana.</title>
        <authorList>
            <person name="Chen X."/>
        </authorList>
    </citation>
    <scope>NUCLEOTIDE SEQUENCE [LARGE SCALE GENOMIC DNA]</scope>
    <source>
        <strain evidence="8">MN2024</strain>
        <tissue evidence="8">Gills</tissue>
    </source>
</reference>
<gene>
    <name evidence="8" type="ORF">ACJMK2_013233</name>
</gene>
<sequence>MRRVQTVYRQTRIDSESAPNTQYNVIGLIMQAAKQIRIPLKGEDYIPAMIYLVASASKGSKDVYFGAIGNLKFLSKWLGIIRRTRDSGCLTYNILGMMLTLCIVCGVLVQLLITVSACTCRWGASNERRFCDASFAFRTVVLEEIHQTPEIPDWARDNPDVDPDNFIYFYKYKVKVEEVFKKPPSVDVSGTIIVQTPRMPGMCILTLPVGDEVLLTGFGDGNPAWDSNACSWVQMWEEVKPASQAMLRKGSAHCDDTYPDCINAAHSLFIPLKTSKTSSINTTSITFGSNYDQGLEIRS</sequence>
<evidence type="ECO:0000256" key="3">
    <source>
        <dbReference type="ARBA" id="ARBA00023157"/>
    </source>
</evidence>
<dbReference type="InterPro" id="IPR001820">
    <property type="entry name" value="TIMP"/>
</dbReference>
<feature type="binding site" evidence="4">
    <location>
        <position position="118"/>
    </location>
    <ligand>
        <name>Zn(2+)</name>
        <dbReference type="ChEBI" id="CHEBI:29105"/>
        <note>ligand shared with metalloproteinase partner</note>
    </ligand>
</feature>
<feature type="domain" description="NTR" evidence="7">
    <location>
        <begin position="118"/>
        <end position="261"/>
    </location>
</feature>
<keyword evidence="4" id="KW-0479">Metal-binding</keyword>
<evidence type="ECO:0000256" key="4">
    <source>
        <dbReference type="PIRSR" id="PIRSR601820-1"/>
    </source>
</evidence>
<keyword evidence="4" id="KW-0862">Zinc</keyword>
<dbReference type="Gene3D" id="2.40.50.120">
    <property type="match status" value="1"/>
</dbReference>
<organism evidence="8 9">
    <name type="scientific">Sinanodonta woodiana</name>
    <name type="common">Chinese pond mussel</name>
    <name type="synonym">Anodonta woodiana</name>
    <dbReference type="NCBI Taxonomy" id="1069815"/>
    <lineage>
        <taxon>Eukaryota</taxon>
        <taxon>Metazoa</taxon>
        <taxon>Spiralia</taxon>
        <taxon>Lophotrochozoa</taxon>
        <taxon>Mollusca</taxon>
        <taxon>Bivalvia</taxon>
        <taxon>Autobranchia</taxon>
        <taxon>Heteroconchia</taxon>
        <taxon>Palaeoheterodonta</taxon>
        <taxon>Unionida</taxon>
        <taxon>Unionoidea</taxon>
        <taxon>Unionidae</taxon>
        <taxon>Unioninae</taxon>
        <taxon>Sinanodonta</taxon>
    </lineage>
</organism>
<keyword evidence="6" id="KW-0472">Membrane</keyword>
<evidence type="ECO:0000313" key="8">
    <source>
        <dbReference type="EMBL" id="KAL3853938.1"/>
    </source>
</evidence>
<keyword evidence="2" id="KW-0964">Secreted</keyword>
<dbReference type="Proteomes" id="UP001634394">
    <property type="component" value="Unassembled WGS sequence"/>
</dbReference>
<evidence type="ECO:0000256" key="1">
    <source>
        <dbReference type="ARBA" id="ARBA00004613"/>
    </source>
</evidence>
<keyword evidence="3 5" id="KW-1015">Disulfide bond</keyword>
<feature type="transmembrane region" description="Helical" evidence="6">
    <location>
        <begin position="90"/>
        <end position="113"/>
    </location>
</feature>
<dbReference type="SUPFAM" id="SSF50242">
    <property type="entry name" value="TIMP-like"/>
    <property type="match status" value="1"/>
</dbReference>
<name>A0ABD3V042_SINWO</name>
<dbReference type="PROSITE" id="PS50189">
    <property type="entry name" value="NTR"/>
    <property type="match status" value="1"/>
</dbReference>
<keyword evidence="6" id="KW-0812">Transmembrane</keyword>
<dbReference type="Pfam" id="PF00965">
    <property type="entry name" value="TIMP"/>
    <property type="match status" value="1"/>
</dbReference>
<dbReference type="AlphaFoldDB" id="A0ABD3V042"/>
<feature type="disulfide bond" evidence="5">
    <location>
        <begin position="118"/>
        <end position="203"/>
    </location>
</feature>
<comment type="subcellular location">
    <subcellularLocation>
        <location evidence="1">Secreted</location>
    </subcellularLocation>
</comment>
<feature type="disulfide bond" evidence="5">
    <location>
        <begin position="120"/>
        <end position="230"/>
    </location>
</feature>
<feature type="disulfide bond" evidence="5">
    <location>
        <begin position="131"/>
        <end position="254"/>
    </location>
</feature>
<protein>
    <recommendedName>
        <fullName evidence="7">NTR domain-containing protein</fullName>
    </recommendedName>
</protein>
<evidence type="ECO:0000259" key="7">
    <source>
        <dbReference type="PROSITE" id="PS50189"/>
    </source>
</evidence>
<dbReference type="InterPro" id="IPR001134">
    <property type="entry name" value="Netrin_domain"/>
</dbReference>
<dbReference type="PANTHER" id="PTHR11844">
    <property type="entry name" value="METALLOPROTEASE INHIBITOR"/>
    <property type="match status" value="1"/>
</dbReference>
<evidence type="ECO:0000256" key="6">
    <source>
        <dbReference type="SAM" id="Phobius"/>
    </source>
</evidence>
<dbReference type="GO" id="GO:0005576">
    <property type="term" value="C:extracellular region"/>
    <property type="evidence" value="ECO:0007669"/>
    <property type="project" value="UniProtKB-SubCell"/>
</dbReference>
<evidence type="ECO:0000256" key="2">
    <source>
        <dbReference type="ARBA" id="ARBA00022525"/>
    </source>
</evidence>
<dbReference type="EMBL" id="JBJQND010000014">
    <property type="protein sequence ID" value="KAL3853938.1"/>
    <property type="molecule type" value="Genomic_DNA"/>
</dbReference>
<dbReference type="InterPro" id="IPR008993">
    <property type="entry name" value="TIMP-like_OB-fold"/>
</dbReference>
<keyword evidence="6" id="KW-1133">Transmembrane helix</keyword>
<proteinExistence type="predicted"/>
<comment type="caution">
    <text evidence="8">The sequence shown here is derived from an EMBL/GenBank/DDBJ whole genome shotgun (WGS) entry which is preliminary data.</text>
</comment>
<evidence type="ECO:0000256" key="5">
    <source>
        <dbReference type="PIRSR" id="PIRSR601820-3"/>
    </source>
</evidence>
<dbReference type="PANTHER" id="PTHR11844:SF33">
    <property type="entry name" value="TISSUE INHIBITOR OF METALLOPROTEINASE"/>
    <property type="match status" value="1"/>
</dbReference>
<evidence type="ECO:0000313" key="9">
    <source>
        <dbReference type="Proteomes" id="UP001634394"/>
    </source>
</evidence>
<accession>A0ABD3V042</accession>
<keyword evidence="9" id="KW-1185">Reference proteome</keyword>